<name>A0A6L5QJZ5_9BURK</name>
<dbReference type="Pfam" id="PF10720">
    <property type="entry name" value="DUF2515"/>
    <property type="match status" value="1"/>
</dbReference>
<sequence>MDVPILSCASIWLRVQKEAEAWIAPGGKLIADPVARNRRINQAYAQLWLADKRFQWAGLAAFASKQVGCGLLHAADNINKSQEEMAANAYRPDITGSADIAAMNTIPAAIGASSAYMYQQLALGNTTLFLDIYPLHRFYMLRGLKALQACLKERELIFKDVIWPIDQTKLAFGKSSNDILEAFEMIENGQTAKSVERLAHHEQINVLQAAIYNDIIMRRALDANQFSWAINFPTGVAAEISLTLSAECKRTSGPLTVIFSKNKNAKLYEESQRMAFVYMAAAHFDNLLNRNTRKDVEASINEIAQAGGRW</sequence>
<organism evidence="1 2">
    <name type="scientific">Duganella alba</name>
    <dbReference type="NCBI Taxonomy" id="2666081"/>
    <lineage>
        <taxon>Bacteria</taxon>
        <taxon>Pseudomonadati</taxon>
        <taxon>Pseudomonadota</taxon>
        <taxon>Betaproteobacteria</taxon>
        <taxon>Burkholderiales</taxon>
        <taxon>Oxalobacteraceae</taxon>
        <taxon>Telluria group</taxon>
        <taxon>Duganella</taxon>
    </lineage>
</organism>
<protein>
    <submittedName>
        <fullName evidence="1">Uncharacterized protein</fullName>
    </submittedName>
</protein>
<dbReference type="Proteomes" id="UP000481037">
    <property type="component" value="Unassembled WGS sequence"/>
</dbReference>
<keyword evidence="2" id="KW-1185">Reference proteome</keyword>
<proteinExistence type="predicted"/>
<accession>A0A6L5QJZ5</accession>
<dbReference type="InterPro" id="IPR019658">
    <property type="entry name" value="DUF2515"/>
</dbReference>
<dbReference type="EMBL" id="WKJM01000017">
    <property type="protein sequence ID" value="MRX10005.1"/>
    <property type="molecule type" value="Genomic_DNA"/>
</dbReference>
<evidence type="ECO:0000313" key="1">
    <source>
        <dbReference type="EMBL" id="MRX10005.1"/>
    </source>
</evidence>
<evidence type="ECO:0000313" key="2">
    <source>
        <dbReference type="Proteomes" id="UP000481037"/>
    </source>
</evidence>
<comment type="caution">
    <text evidence="1">The sequence shown here is derived from an EMBL/GenBank/DDBJ whole genome shotgun (WGS) entry which is preliminary data.</text>
</comment>
<gene>
    <name evidence="1" type="ORF">GJ697_19385</name>
</gene>
<dbReference type="AlphaFoldDB" id="A0A6L5QJZ5"/>
<reference evidence="1 2" key="1">
    <citation type="submission" date="2019-11" db="EMBL/GenBank/DDBJ databases">
        <title>Novel species isolated from a subtropical stream in China.</title>
        <authorList>
            <person name="Lu H."/>
        </authorList>
    </citation>
    <scope>NUCLEOTIDE SEQUENCE [LARGE SCALE GENOMIC DNA]</scope>
    <source>
        <strain evidence="1 2">FT25W</strain>
    </source>
</reference>